<name>A0A3N9XKE7_9ACTN</name>
<keyword evidence="5" id="KW-1015">Disulfide bond</keyword>
<comment type="similarity">
    <text evidence="1">Belongs to the neocarzinostatin family.</text>
</comment>
<dbReference type="Proteomes" id="UP000266889">
    <property type="component" value="Unassembled WGS sequence"/>
</dbReference>
<feature type="transmembrane region" description="Helical" evidence="7">
    <location>
        <begin position="228"/>
        <end position="251"/>
    </location>
</feature>
<evidence type="ECO:0000256" key="7">
    <source>
        <dbReference type="SAM" id="Phobius"/>
    </source>
</evidence>
<evidence type="ECO:0000256" key="6">
    <source>
        <dbReference type="SAM" id="MobiDB-lite"/>
    </source>
</evidence>
<keyword evidence="2" id="KW-0929">Antimicrobial</keyword>
<dbReference type="RefSeq" id="WP_124853780.1">
    <property type="nucleotide sequence ID" value="NZ_QGSY01000087.1"/>
</dbReference>
<protein>
    <recommendedName>
        <fullName evidence="10">Neocarzinostatin family protein</fullName>
    </recommendedName>
</protein>
<evidence type="ECO:0008006" key="10">
    <source>
        <dbReference type="Google" id="ProtNLM"/>
    </source>
</evidence>
<dbReference type="AlphaFoldDB" id="A0A3N9XKE7"/>
<sequence length="257" mass="25810">MSPLRVAPPLARAGLRRTCQEIAVRTFRRRALTLAALLATSSGLAVVAAPPAAFAAPTLTVSATTGLTDKQQVIVNGSGFTPNLKQIAVGQCVAGFKGPTDCNLSGGAAFVNADGSGKLPTVTLKLAQKFGAFDCTKRECVVAAQILPTSGNADQVEANKVSVSLTFGKKPAQKPAPATPSATPPAPAAPSATPAATTSPSTGPAGAAGTSAPTLVNANPVNAGPDRYAVTVLVGSGLLLLCIGLLVLMPYRNRRSS</sequence>
<keyword evidence="7" id="KW-0812">Transmembrane</keyword>
<dbReference type="InterPro" id="IPR027273">
    <property type="entry name" value="Neocarzinostatin-like"/>
</dbReference>
<gene>
    <name evidence="8" type="ORF">DLJ58_03250</name>
</gene>
<dbReference type="OrthoDB" id="3294823at2"/>
<evidence type="ECO:0000313" key="9">
    <source>
        <dbReference type="Proteomes" id="UP000266889"/>
    </source>
</evidence>
<feature type="region of interest" description="Disordered" evidence="6">
    <location>
        <begin position="169"/>
        <end position="211"/>
    </location>
</feature>
<keyword evidence="9" id="KW-1185">Reference proteome</keyword>
<dbReference type="Pfam" id="PF00960">
    <property type="entry name" value="Neocarzinostat"/>
    <property type="match status" value="1"/>
</dbReference>
<proteinExistence type="inferred from homology"/>
<dbReference type="InterPro" id="IPR006311">
    <property type="entry name" value="TAT_signal"/>
</dbReference>
<organism evidence="8 9">
    <name type="scientific">Micromonospora arida</name>
    <dbReference type="NCBI Taxonomy" id="2203715"/>
    <lineage>
        <taxon>Bacteria</taxon>
        <taxon>Bacillati</taxon>
        <taxon>Actinomycetota</taxon>
        <taxon>Actinomycetes</taxon>
        <taxon>Micromonosporales</taxon>
        <taxon>Micromonosporaceae</taxon>
        <taxon>Micromonospora</taxon>
    </lineage>
</organism>
<accession>A0A3N9XKE7</accession>
<evidence type="ECO:0000256" key="4">
    <source>
        <dbReference type="ARBA" id="ARBA00023125"/>
    </source>
</evidence>
<evidence type="ECO:0000256" key="5">
    <source>
        <dbReference type="ARBA" id="ARBA00023157"/>
    </source>
</evidence>
<keyword evidence="3" id="KW-0044">Antibiotic</keyword>
<reference evidence="8 9" key="1">
    <citation type="submission" date="2018-05" db="EMBL/GenBank/DDBJ databases">
        <title>Micromonospora from Atacama Desert.</title>
        <authorList>
            <person name="Carro L."/>
            <person name="Goodfellow M."/>
            <person name="Klenk H.-P."/>
        </authorList>
    </citation>
    <scope>NUCLEOTIDE SEQUENCE [LARGE SCALE GENOMIC DNA]</scope>
    <source>
        <strain evidence="8 9">LB32</strain>
    </source>
</reference>
<dbReference type="PROSITE" id="PS51318">
    <property type="entry name" value="TAT"/>
    <property type="match status" value="1"/>
</dbReference>
<dbReference type="GO" id="GO:0003677">
    <property type="term" value="F:DNA binding"/>
    <property type="evidence" value="ECO:0007669"/>
    <property type="project" value="UniProtKB-KW"/>
</dbReference>
<keyword evidence="4" id="KW-0238">DNA-binding</keyword>
<dbReference type="EMBL" id="QGSY01000087">
    <property type="protein sequence ID" value="RQX13556.1"/>
    <property type="molecule type" value="Genomic_DNA"/>
</dbReference>
<dbReference type="SUPFAM" id="SSF49319">
    <property type="entry name" value="Actinoxanthin-like"/>
    <property type="match status" value="1"/>
</dbReference>
<evidence type="ECO:0000256" key="1">
    <source>
        <dbReference type="ARBA" id="ARBA00010648"/>
    </source>
</evidence>
<comment type="caution">
    <text evidence="8">The sequence shown here is derived from an EMBL/GenBank/DDBJ whole genome shotgun (WGS) entry which is preliminary data.</text>
</comment>
<dbReference type="GO" id="GO:0042742">
    <property type="term" value="P:defense response to bacterium"/>
    <property type="evidence" value="ECO:0007669"/>
    <property type="project" value="UniProtKB-KW"/>
</dbReference>
<keyword evidence="7" id="KW-1133">Transmembrane helix</keyword>
<dbReference type="InterPro" id="IPR002186">
    <property type="entry name" value="Neocarzinostatin_fam"/>
</dbReference>
<keyword evidence="7" id="KW-0472">Membrane</keyword>
<dbReference type="Gene3D" id="2.60.40.230">
    <property type="entry name" value="Neocarzinostatin-like"/>
    <property type="match status" value="1"/>
</dbReference>
<evidence type="ECO:0000256" key="2">
    <source>
        <dbReference type="ARBA" id="ARBA00022529"/>
    </source>
</evidence>
<evidence type="ECO:0000313" key="8">
    <source>
        <dbReference type="EMBL" id="RQX13556.1"/>
    </source>
</evidence>
<evidence type="ECO:0000256" key="3">
    <source>
        <dbReference type="ARBA" id="ARBA00023022"/>
    </source>
</evidence>
<feature type="compositionally biased region" description="Low complexity" evidence="6">
    <location>
        <begin position="189"/>
        <end position="211"/>
    </location>
</feature>